<protein>
    <submittedName>
        <fullName evidence="1">IncF plasmid conjugative transfer protein TrbB</fullName>
    </submittedName>
</protein>
<dbReference type="NCBIfam" id="NF010288">
    <property type="entry name" value="PRK13728.1"/>
    <property type="match status" value="1"/>
</dbReference>
<dbReference type="OMA" id="TIMTFPM"/>
<reference evidence="1" key="1">
    <citation type="submission" date="2017-01" db="EMBL/GenBank/DDBJ databases">
        <title>Plasmid composition in Aeromonas salmonicida subsp. salmonicida 01-B526 unravels unsuspected type three secretion system loss patterns.</title>
        <authorList>
            <person name="Tanaka K.H."/>
            <person name="Vincent A.T."/>
            <person name="Emond-Rheault J.-G."/>
            <person name="Adamczuk M."/>
            <person name="Frenette M."/>
            <person name="Charette S.J."/>
        </authorList>
    </citation>
    <scope>NUCLEOTIDE SEQUENCE</scope>
    <source>
        <strain evidence="1">01-B526</strain>
        <plasmid evidence="1">pAsa5</plasmid>
    </source>
</reference>
<name>A0A1Q4MF56_AERSS</name>
<geneLocation type="plasmid" evidence="1">
    <name>pAsa5</name>
</geneLocation>
<dbReference type="InterPro" id="IPR036249">
    <property type="entry name" value="Thioredoxin-like_sf"/>
</dbReference>
<proteinExistence type="predicted"/>
<dbReference type="InterPro" id="IPR014109">
    <property type="entry name" value="Thiol-disulphide_isomerase_rbB"/>
</dbReference>
<dbReference type="Pfam" id="PF13728">
    <property type="entry name" value="TraF"/>
    <property type="match status" value="1"/>
</dbReference>
<dbReference type="RefSeq" id="WP_011899431.1">
    <property type="nucleotide sequence ID" value="NZ_CDDW01000126.1"/>
</dbReference>
<dbReference type="EMBL" id="KY555069">
    <property type="protein sequence ID" value="ASD49231.1"/>
    <property type="molecule type" value="Genomic_DNA"/>
</dbReference>
<sequence>MNTLRTVVLTSWLLCLSATASTWDDIARLDAAKAARQDTSAQTRAADHPPFRLSDGRAVRVENWKLVLFMQSTCSYCHQFDPVLKQISEQTGIAVFPYSLDGRGDAAFPAALPAGPDVMVEFFNNGLPIATPTVFLVNVNTIMTFPMFQGAVAADVFMTRLDEVFQVALSIGGRHATR</sequence>
<dbReference type="AlphaFoldDB" id="A0A1Q4MF56"/>
<accession>A0A1Q4MF56</accession>
<dbReference type="InterPro" id="IPR039555">
    <property type="entry name" value="TraF/TrbB"/>
</dbReference>
<evidence type="ECO:0000313" key="1">
    <source>
        <dbReference type="EMBL" id="ASD49231.1"/>
    </source>
</evidence>
<dbReference type="Gene3D" id="3.40.30.10">
    <property type="entry name" value="Glutaredoxin"/>
    <property type="match status" value="1"/>
</dbReference>
<gene>
    <name evidence="1" type="primary">trbB</name>
</gene>
<keyword evidence="1" id="KW-0614">Plasmid</keyword>
<dbReference type="SUPFAM" id="SSF52833">
    <property type="entry name" value="Thioredoxin-like"/>
    <property type="match status" value="1"/>
</dbReference>
<dbReference type="NCBIfam" id="TIGR02738">
    <property type="entry name" value="TrbB"/>
    <property type="match status" value="1"/>
</dbReference>
<organism evidence="1">
    <name type="scientific">Aeromonas salmonicida subsp. salmonicida</name>
    <dbReference type="NCBI Taxonomy" id="29491"/>
    <lineage>
        <taxon>Bacteria</taxon>
        <taxon>Pseudomonadati</taxon>
        <taxon>Pseudomonadota</taxon>
        <taxon>Gammaproteobacteria</taxon>
        <taxon>Aeromonadales</taxon>
        <taxon>Aeromonadaceae</taxon>
        <taxon>Aeromonas</taxon>
    </lineage>
</organism>